<evidence type="ECO:0000256" key="9">
    <source>
        <dbReference type="SAM" id="Phobius"/>
    </source>
</evidence>
<name>A0A7J0H7U3_9ERIC</name>
<keyword evidence="5" id="KW-0653">Protein transport</keyword>
<dbReference type="Pfam" id="PF06552">
    <property type="entry name" value="TOM20_plant"/>
    <property type="match status" value="1"/>
</dbReference>
<dbReference type="GO" id="GO:0005742">
    <property type="term" value="C:mitochondrial outer membrane translocase complex"/>
    <property type="evidence" value="ECO:0007669"/>
    <property type="project" value="InterPro"/>
</dbReference>
<dbReference type="GO" id="GO:0015031">
    <property type="term" value="P:protein transport"/>
    <property type="evidence" value="ECO:0007669"/>
    <property type="project" value="UniProtKB-KW"/>
</dbReference>
<proteinExistence type="predicted"/>
<dbReference type="GO" id="GO:0045040">
    <property type="term" value="P:protein insertion into mitochondrial outer membrane"/>
    <property type="evidence" value="ECO:0007669"/>
    <property type="project" value="InterPro"/>
</dbReference>
<dbReference type="OrthoDB" id="1714258at2759"/>
<keyword evidence="4" id="KW-1000">Mitochondrion outer membrane</keyword>
<comment type="subcellular location">
    <subcellularLocation>
        <location evidence="1">Mitochondrion outer membrane</location>
        <topology evidence="1">Single-pass membrane protein</topology>
    </subcellularLocation>
</comment>
<evidence type="ECO:0000256" key="8">
    <source>
        <dbReference type="ARBA" id="ARBA00023136"/>
    </source>
</evidence>
<evidence type="ECO:0000256" key="4">
    <source>
        <dbReference type="ARBA" id="ARBA00022787"/>
    </source>
</evidence>
<sequence>MISQGPRMGISKKDEVSSRCHVGRYKNTHVTRPLSQPGLAIGRCTAGCTYLVEPSSLASKPQMPTESCGIVYAPDLHTEIHKQGFAQQAMGAAPSTSTSSTAKTAKKKKSSDLKYDILGWIILAVGIVAWVGFAKSHVPSPPPR</sequence>
<dbReference type="Proteomes" id="UP000585474">
    <property type="component" value="Unassembled WGS sequence"/>
</dbReference>
<keyword evidence="11" id="KW-1185">Reference proteome</keyword>
<dbReference type="EMBL" id="BJWL01000027">
    <property type="protein sequence ID" value="GFZ19139.1"/>
    <property type="molecule type" value="Genomic_DNA"/>
</dbReference>
<protein>
    <submittedName>
        <fullName evidence="10">Translocase of outer membrane 20-4</fullName>
    </submittedName>
</protein>
<keyword evidence="2" id="KW-0813">Transport</keyword>
<dbReference type="InterPro" id="IPR010547">
    <property type="entry name" value="TOM20_imprt_rcpt"/>
</dbReference>
<feature type="transmembrane region" description="Helical" evidence="9">
    <location>
        <begin position="117"/>
        <end position="134"/>
    </location>
</feature>
<evidence type="ECO:0000256" key="2">
    <source>
        <dbReference type="ARBA" id="ARBA00022448"/>
    </source>
</evidence>
<evidence type="ECO:0000313" key="10">
    <source>
        <dbReference type="EMBL" id="GFZ19139.1"/>
    </source>
</evidence>
<keyword evidence="8 9" id="KW-0472">Membrane</keyword>
<keyword evidence="3 9" id="KW-0812">Transmembrane</keyword>
<evidence type="ECO:0000256" key="7">
    <source>
        <dbReference type="ARBA" id="ARBA00023128"/>
    </source>
</evidence>
<evidence type="ECO:0000256" key="5">
    <source>
        <dbReference type="ARBA" id="ARBA00022927"/>
    </source>
</evidence>
<organism evidence="10 11">
    <name type="scientific">Actinidia rufa</name>
    <dbReference type="NCBI Taxonomy" id="165716"/>
    <lineage>
        <taxon>Eukaryota</taxon>
        <taxon>Viridiplantae</taxon>
        <taxon>Streptophyta</taxon>
        <taxon>Embryophyta</taxon>
        <taxon>Tracheophyta</taxon>
        <taxon>Spermatophyta</taxon>
        <taxon>Magnoliopsida</taxon>
        <taxon>eudicotyledons</taxon>
        <taxon>Gunneridae</taxon>
        <taxon>Pentapetalae</taxon>
        <taxon>asterids</taxon>
        <taxon>Ericales</taxon>
        <taxon>Actinidiaceae</taxon>
        <taxon>Actinidia</taxon>
    </lineage>
</organism>
<dbReference type="PANTHER" id="PTHR32409">
    <property type="entry name" value="MITOCHONDRIAL IMPORT RECEPTOR SUBUNIT TOM20-1-RELATED"/>
    <property type="match status" value="1"/>
</dbReference>
<comment type="caution">
    <text evidence="10">The sequence shown here is derived from an EMBL/GenBank/DDBJ whole genome shotgun (WGS) entry which is preliminary data.</text>
</comment>
<evidence type="ECO:0000313" key="11">
    <source>
        <dbReference type="Proteomes" id="UP000585474"/>
    </source>
</evidence>
<gene>
    <name evidence="10" type="ORF">Acr_27g0008780</name>
</gene>
<reference evidence="10 11" key="1">
    <citation type="submission" date="2019-07" db="EMBL/GenBank/DDBJ databases">
        <title>De Novo Assembly of kiwifruit Actinidia rufa.</title>
        <authorList>
            <person name="Sugita-Konishi S."/>
            <person name="Sato K."/>
            <person name="Mori E."/>
            <person name="Abe Y."/>
            <person name="Kisaki G."/>
            <person name="Hamano K."/>
            <person name="Suezawa K."/>
            <person name="Otani M."/>
            <person name="Fukuda T."/>
            <person name="Manabe T."/>
            <person name="Gomi K."/>
            <person name="Tabuchi M."/>
            <person name="Akimitsu K."/>
            <person name="Kataoka I."/>
        </authorList>
    </citation>
    <scope>NUCLEOTIDE SEQUENCE [LARGE SCALE GENOMIC DNA]</scope>
    <source>
        <strain evidence="11">cv. Fuchu</strain>
    </source>
</reference>
<evidence type="ECO:0000256" key="6">
    <source>
        <dbReference type="ARBA" id="ARBA00022989"/>
    </source>
</evidence>
<evidence type="ECO:0000256" key="3">
    <source>
        <dbReference type="ARBA" id="ARBA00022692"/>
    </source>
</evidence>
<evidence type="ECO:0000256" key="1">
    <source>
        <dbReference type="ARBA" id="ARBA00004572"/>
    </source>
</evidence>
<dbReference type="PANTHER" id="PTHR32409:SF3">
    <property type="entry name" value="MITOCHONDRIAL IMPORT RECEPTOR SUBUNIT TOM20-1-RELATED"/>
    <property type="match status" value="1"/>
</dbReference>
<accession>A0A7J0H7U3</accession>
<keyword evidence="6 9" id="KW-1133">Transmembrane helix</keyword>
<keyword evidence="7" id="KW-0496">Mitochondrion</keyword>
<dbReference type="AlphaFoldDB" id="A0A7J0H7U3"/>